<dbReference type="PANTHER" id="PTHR12197:SF298">
    <property type="entry name" value="HISTONE-LYSINE N-METHYLTRANSFERASE ATXR4"/>
    <property type="match status" value="1"/>
</dbReference>
<protein>
    <recommendedName>
        <fullName evidence="2">SET domain-containing protein</fullName>
    </recommendedName>
</protein>
<keyword evidence="4" id="KW-1185">Reference proteome</keyword>
<evidence type="ECO:0000313" key="4">
    <source>
        <dbReference type="Proteomes" id="UP000604825"/>
    </source>
</evidence>
<reference evidence="3" key="1">
    <citation type="submission" date="2020-10" db="EMBL/GenBank/DDBJ databases">
        <authorList>
            <person name="Han B."/>
            <person name="Lu T."/>
            <person name="Zhao Q."/>
            <person name="Huang X."/>
            <person name="Zhao Y."/>
        </authorList>
    </citation>
    <scope>NUCLEOTIDE SEQUENCE</scope>
</reference>
<dbReference type="Pfam" id="PF00856">
    <property type="entry name" value="SET"/>
    <property type="match status" value="1"/>
</dbReference>
<dbReference type="EMBL" id="CAJGYO010000001">
    <property type="protein sequence ID" value="CAD6205119.1"/>
    <property type="molecule type" value="Genomic_DNA"/>
</dbReference>
<comment type="caution">
    <text evidence="3">The sequence shown here is derived from an EMBL/GenBank/DDBJ whole genome shotgun (WGS) entry which is preliminary data.</text>
</comment>
<name>A0A811MDV3_9POAL</name>
<evidence type="ECO:0000313" key="3">
    <source>
        <dbReference type="EMBL" id="CAD6205119.1"/>
    </source>
</evidence>
<dbReference type="SUPFAM" id="SSF82199">
    <property type="entry name" value="SET domain"/>
    <property type="match status" value="1"/>
</dbReference>
<dbReference type="PROSITE" id="PS50280">
    <property type="entry name" value="SET"/>
    <property type="match status" value="1"/>
</dbReference>
<dbReference type="Gene3D" id="2.170.270.10">
    <property type="entry name" value="SET domain"/>
    <property type="match status" value="1"/>
</dbReference>
<organism evidence="3 4">
    <name type="scientific">Miscanthus lutarioriparius</name>
    <dbReference type="NCBI Taxonomy" id="422564"/>
    <lineage>
        <taxon>Eukaryota</taxon>
        <taxon>Viridiplantae</taxon>
        <taxon>Streptophyta</taxon>
        <taxon>Embryophyta</taxon>
        <taxon>Tracheophyta</taxon>
        <taxon>Spermatophyta</taxon>
        <taxon>Magnoliopsida</taxon>
        <taxon>Liliopsida</taxon>
        <taxon>Poales</taxon>
        <taxon>Poaceae</taxon>
        <taxon>PACMAD clade</taxon>
        <taxon>Panicoideae</taxon>
        <taxon>Andropogonodae</taxon>
        <taxon>Andropogoneae</taxon>
        <taxon>Saccharinae</taxon>
        <taxon>Miscanthus</taxon>
    </lineage>
</organism>
<dbReference type="AlphaFoldDB" id="A0A811MDV3"/>
<dbReference type="CDD" id="cd20071">
    <property type="entry name" value="SET_SMYD"/>
    <property type="match status" value="1"/>
</dbReference>
<dbReference type="Gene3D" id="6.10.140.2220">
    <property type="match status" value="1"/>
</dbReference>
<accession>A0A811MDV3</accession>
<dbReference type="InterPro" id="IPR046341">
    <property type="entry name" value="SET_dom_sf"/>
</dbReference>
<sequence>MARTRDAGSEWPLSGRRHGSRCSVTTTASATRRALLGSPTFLPKEIAQGVEEGITDVVVVEGDSNAARAVVHHEDEAQNERRRRYIHAHDGAVPVNVGEPRSHVLSVRRLSVVTVCYNCLRRKPGEGSASSGVYYFCSDACRDNAKGFHDIDKNVDWSLFDYHCSSRGLKYPYMAKRLACMVISGAANADCLNILQPARLHQGTLIEMEEEFELLGSTFRKAGFQEEVTNFLTIDWYINVLARIRINAFRIELVASSYEDLLSSAAASVSCDSSVGNAVYMLPSFYNHDCDPSAHIVWLDNADAKLKALRDIEEGEELRICYIDTSLDADTRQKILADGFGFKCHCLRCLSGD</sequence>
<proteinExistence type="predicted"/>
<dbReference type="OrthoDB" id="438641at2759"/>
<dbReference type="InterPro" id="IPR050869">
    <property type="entry name" value="H3K4_H4K5_MeTrfase"/>
</dbReference>
<dbReference type="PANTHER" id="PTHR12197">
    <property type="entry name" value="HISTONE-LYSINE N-METHYLTRANSFERASE SMYD"/>
    <property type="match status" value="1"/>
</dbReference>
<feature type="domain" description="SET" evidence="2">
    <location>
        <begin position="210"/>
        <end position="323"/>
    </location>
</feature>
<dbReference type="Proteomes" id="UP000604825">
    <property type="component" value="Unassembled WGS sequence"/>
</dbReference>
<gene>
    <name evidence="3" type="ORF">NCGR_LOCUS2952</name>
</gene>
<feature type="region of interest" description="Disordered" evidence="1">
    <location>
        <begin position="1"/>
        <end position="25"/>
    </location>
</feature>
<evidence type="ECO:0000256" key="1">
    <source>
        <dbReference type="SAM" id="MobiDB-lite"/>
    </source>
</evidence>
<evidence type="ECO:0000259" key="2">
    <source>
        <dbReference type="PROSITE" id="PS50280"/>
    </source>
</evidence>
<dbReference type="GO" id="GO:0005634">
    <property type="term" value="C:nucleus"/>
    <property type="evidence" value="ECO:0007669"/>
    <property type="project" value="TreeGrafter"/>
</dbReference>
<dbReference type="Gene3D" id="1.10.220.160">
    <property type="match status" value="1"/>
</dbReference>
<dbReference type="InterPro" id="IPR001214">
    <property type="entry name" value="SET_dom"/>
</dbReference>